<evidence type="ECO:0000256" key="1">
    <source>
        <dbReference type="ARBA" id="ARBA00004123"/>
    </source>
</evidence>
<comment type="caution">
    <text evidence="7">The sequence shown here is derived from an EMBL/GenBank/DDBJ whole genome shotgun (WGS) entry which is preliminary data.</text>
</comment>
<evidence type="ECO:0000256" key="2">
    <source>
        <dbReference type="ARBA" id="ARBA00023125"/>
    </source>
</evidence>
<organism evidence="7 8">
    <name type="scientific">Fistulifera solaris</name>
    <name type="common">Oleaginous diatom</name>
    <dbReference type="NCBI Taxonomy" id="1519565"/>
    <lineage>
        <taxon>Eukaryota</taxon>
        <taxon>Sar</taxon>
        <taxon>Stramenopiles</taxon>
        <taxon>Ochrophyta</taxon>
        <taxon>Bacillariophyta</taxon>
        <taxon>Bacillariophyceae</taxon>
        <taxon>Bacillariophycidae</taxon>
        <taxon>Naviculales</taxon>
        <taxon>Naviculaceae</taxon>
        <taxon>Fistulifera</taxon>
    </lineage>
</organism>
<feature type="domain" description="HSF-type DNA-binding" evidence="6">
    <location>
        <begin position="5"/>
        <end position="95"/>
    </location>
</feature>
<comment type="subcellular location">
    <subcellularLocation>
        <location evidence="1">Nucleus</location>
    </subcellularLocation>
</comment>
<feature type="compositionally biased region" description="Polar residues" evidence="5">
    <location>
        <begin position="228"/>
        <end position="240"/>
    </location>
</feature>
<feature type="compositionally biased region" description="Low complexity" evidence="5">
    <location>
        <begin position="170"/>
        <end position="182"/>
    </location>
</feature>
<dbReference type="GO" id="GO:0043565">
    <property type="term" value="F:sequence-specific DNA binding"/>
    <property type="evidence" value="ECO:0007669"/>
    <property type="project" value="InterPro"/>
</dbReference>
<protein>
    <recommendedName>
        <fullName evidence="6">HSF-type DNA-binding domain-containing protein</fullName>
    </recommendedName>
</protein>
<dbReference type="OrthoDB" id="60033at2759"/>
<dbReference type="EMBL" id="BDSP01000013">
    <property type="protein sequence ID" value="GAX09972.1"/>
    <property type="molecule type" value="Genomic_DNA"/>
</dbReference>
<dbReference type="InterPro" id="IPR000232">
    <property type="entry name" value="HSF_DNA-bd"/>
</dbReference>
<dbReference type="PRINTS" id="PR00056">
    <property type="entry name" value="HSFDOMAIN"/>
</dbReference>
<dbReference type="AlphaFoldDB" id="A0A1Z5J7T4"/>
<feature type="region of interest" description="Disordered" evidence="5">
    <location>
        <begin position="228"/>
        <end position="263"/>
    </location>
</feature>
<dbReference type="InParanoid" id="A0A1Z5J7T4"/>
<dbReference type="SUPFAM" id="SSF46785">
    <property type="entry name" value="Winged helix' DNA-binding domain"/>
    <property type="match status" value="1"/>
</dbReference>
<dbReference type="GO" id="GO:0003700">
    <property type="term" value="F:DNA-binding transcription factor activity"/>
    <property type="evidence" value="ECO:0007669"/>
    <property type="project" value="InterPro"/>
</dbReference>
<dbReference type="GO" id="GO:0005634">
    <property type="term" value="C:nucleus"/>
    <property type="evidence" value="ECO:0007669"/>
    <property type="project" value="UniProtKB-SubCell"/>
</dbReference>
<comment type="similarity">
    <text evidence="4">Belongs to the HSF family.</text>
</comment>
<keyword evidence="3" id="KW-0539">Nucleus</keyword>
<dbReference type="SMART" id="SM00415">
    <property type="entry name" value="HSF"/>
    <property type="match status" value="1"/>
</dbReference>
<feature type="region of interest" description="Disordered" evidence="5">
    <location>
        <begin position="326"/>
        <end position="369"/>
    </location>
</feature>
<dbReference type="InterPro" id="IPR036388">
    <property type="entry name" value="WH-like_DNA-bd_sf"/>
</dbReference>
<dbReference type="PANTHER" id="PTHR10015">
    <property type="entry name" value="HEAT SHOCK TRANSCRIPTION FACTOR"/>
    <property type="match status" value="1"/>
</dbReference>
<evidence type="ECO:0000256" key="4">
    <source>
        <dbReference type="RuleBase" id="RU004020"/>
    </source>
</evidence>
<proteinExistence type="inferred from homology"/>
<keyword evidence="8" id="KW-1185">Reference proteome</keyword>
<dbReference type="InterPro" id="IPR036390">
    <property type="entry name" value="WH_DNA-bd_sf"/>
</dbReference>
<dbReference type="Gene3D" id="1.10.10.10">
    <property type="entry name" value="Winged helix-like DNA-binding domain superfamily/Winged helix DNA-binding domain"/>
    <property type="match status" value="1"/>
</dbReference>
<evidence type="ECO:0000259" key="6">
    <source>
        <dbReference type="SMART" id="SM00415"/>
    </source>
</evidence>
<accession>A0A1Z5J7T4</accession>
<dbReference type="Proteomes" id="UP000198406">
    <property type="component" value="Unassembled WGS sequence"/>
</dbReference>
<reference evidence="7 8" key="1">
    <citation type="journal article" date="2015" name="Plant Cell">
        <title>Oil accumulation by the oleaginous diatom Fistulifera solaris as revealed by the genome and transcriptome.</title>
        <authorList>
            <person name="Tanaka T."/>
            <person name="Maeda Y."/>
            <person name="Veluchamy A."/>
            <person name="Tanaka M."/>
            <person name="Abida H."/>
            <person name="Marechal E."/>
            <person name="Bowler C."/>
            <person name="Muto M."/>
            <person name="Sunaga Y."/>
            <person name="Tanaka M."/>
            <person name="Yoshino T."/>
            <person name="Taniguchi T."/>
            <person name="Fukuda Y."/>
            <person name="Nemoto M."/>
            <person name="Matsumoto M."/>
            <person name="Wong P.S."/>
            <person name="Aburatani S."/>
            <person name="Fujibuchi W."/>
        </authorList>
    </citation>
    <scope>NUCLEOTIDE SEQUENCE [LARGE SCALE GENOMIC DNA]</scope>
    <source>
        <strain evidence="7 8">JPCC DA0580</strain>
    </source>
</reference>
<evidence type="ECO:0000256" key="3">
    <source>
        <dbReference type="ARBA" id="ARBA00023242"/>
    </source>
</evidence>
<sequence>MVFSLDASTFSRTSDGEMFVVKDPDLFASQIIPLYFEHNKFSSFARQLNFYGFRKMQAKPIRNSDYDAGTAKHVTFYNENFKRGRCDLLKLIQRSTRGGTAATGGDPTKEVQSLREYVSNLEHKISEMSDEFEDRVRRLELDMLARMEQMMLSIQQQQNQIHFQKNTSIGSVAHSSSSQSGGLAPNSQNTNGTFLPYPRGDSIQSTVSLGLSSLGVPTGLNTMSSFGFQQPQMPLNSMSAPPTLPPHPKQKQLPLNGFPPMSDPSDRLNSLRGISQFSRGLSRGASVESSASATLLRNSWDEKLFSMLMSEGEHNGTNLNGASLVNPTPMAEGHNAAAQVVSNRSSKYQEDPAEDGANDMSSVSSSDIP</sequence>
<dbReference type="PANTHER" id="PTHR10015:SF206">
    <property type="entry name" value="HSF-TYPE DNA-BINDING DOMAIN-CONTAINING PROTEIN"/>
    <property type="match status" value="1"/>
</dbReference>
<name>A0A1Z5J7T4_FISSO</name>
<feature type="compositionally biased region" description="Polar residues" evidence="5">
    <location>
        <begin position="359"/>
        <end position="369"/>
    </location>
</feature>
<evidence type="ECO:0000256" key="5">
    <source>
        <dbReference type="SAM" id="MobiDB-lite"/>
    </source>
</evidence>
<dbReference type="Pfam" id="PF00447">
    <property type="entry name" value="HSF_DNA-bind"/>
    <property type="match status" value="1"/>
</dbReference>
<gene>
    <name evidence="7" type="ORF">FisN_11Lh037</name>
</gene>
<feature type="region of interest" description="Disordered" evidence="5">
    <location>
        <begin position="170"/>
        <end position="199"/>
    </location>
</feature>
<keyword evidence="2" id="KW-0238">DNA-binding</keyword>
<evidence type="ECO:0000313" key="8">
    <source>
        <dbReference type="Proteomes" id="UP000198406"/>
    </source>
</evidence>
<evidence type="ECO:0000313" key="7">
    <source>
        <dbReference type="EMBL" id="GAX09972.1"/>
    </source>
</evidence>